<keyword evidence="1" id="KW-0812">Transmembrane</keyword>
<dbReference type="Proteomes" id="UP000254051">
    <property type="component" value="Unassembled WGS sequence"/>
</dbReference>
<reference evidence="3" key="1">
    <citation type="submission" date="2017-07" db="EMBL/GenBank/DDBJ databases">
        <authorList>
            <person name="Varghese N."/>
            <person name="Submissions S."/>
        </authorList>
    </citation>
    <scope>NUCLEOTIDE SEQUENCE [LARGE SCALE GENOMIC DNA]</scope>
    <source>
        <strain evidence="3">NLAE-zl-C134</strain>
    </source>
</reference>
<name>A0A315ZQA8_9FIRM</name>
<keyword evidence="1" id="KW-1133">Transmembrane helix</keyword>
<feature type="transmembrane region" description="Helical" evidence="1">
    <location>
        <begin position="119"/>
        <end position="139"/>
    </location>
</feature>
<feature type="transmembrane region" description="Helical" evidence="1">
    <location>
        <begin position="35"/>
        <end position="54"/>
    </location>
</feature>
<feature type="transmembrane region" description="Helical" evidence="1">
    <location>
        <begin position="377"/>
        <end position="395"/>
    </location>
</feature>
<dbReference type="Pfam" id="PF13687">
    <property type="entry name" value="DUF4153"/>
    <property type="match status" value="1"/>
</dbReference>
<evidence type="ECO:0000313" key="3">
    <source>
        <dbReference type="Proteomes" id="UP000254051"/>
    </source>
</evidence>
<dbReference type="OrthoDB" id="9767931at2"/>
<feature type="transmembrane region" description="Helical" evidence="1">
    <location>
        <begin position="316"/>
        <end position="334"/>
    </location>
</feature>
<feature type="transmembrane region" description="Helical" evidence="1">
    <location>
        <begin position="66"/>
        <end position="99"/>
    </location>
</feature>
<dbReference type="InterPro" id="IPR025291">
    <property type="entry name" value="DUF4153"/>
</dbReference>
<keyword evidence="3" id="KW-1185">Reference proteome</keyword>
<proteinExistence type="predicted"/>
<evidence type="ECO:0000256" key="1">
    <source>
        <dbReference type="SAM" id="Phobius"/>
    </source>
</evidence>
<dbReference type="EMBL" id="UHJJ01000027">
    <property type="protein sequence ID" value="SUQ16352.1"/>
    <property type="molecule type" value="Genomic_DNA"/>
</dbReference>
<gene>
    <name evidence="2" type="ORF">SAMN05216529_12732</name>
</gene>
<sequence>MEKLPVSKIEENYIYIIGLCGIYGIIFTFCLYENLYGITFPVYVAAMIFTAVLFLKKTGIIIQKNFFLYAFGMILLGISTVMTSNGFFHFFNWVGILLLYMTAMMQQLNQGRDWGFEKYLKNIILLCAKTIVSIFTPIMHGIRYKKSRMNEKESKIMKPVIIGLLTAAVFLIFVLPLLVYSDKIFAQYFGKILEVFKFYTELKILFTFLLGSVMLYAFFTALSGINFIDSGEKKEASINPVTGITFSGILAAVYVFYSVIQILFLFLRLESGLPYGVTYSEYAHAGFWQLLGVSLINFVTVLVCKAIFKENKTLKILLLIISICTCIMALSAFYRMVLYVNVYHLTFLRILVLWFLGMMIFIMLGVMWSIFKVNFPLFKYIMVVVSTVYILLSFAKVDKIIVEYNISHWGKVTSEDTMYLMYEVSLDAAPAIAQLHLEEGKDNTSYTDSEIEMYFSNIRARENSGRKWNFSIALAKKAADEYFDKISK</sequence>
<protein>
    <recommendedName>
        <fullName evidence="4">DUF4173 domain-containing protein</fullName>
    </recommendedName>
</protein>
<keyword evidence="1" id="KW-0472">Membrane</keyword>
<organism evidence="2 3">
    <name type="scientific">Faecalicatena contorta</name>
    <dbReference type="NCBI Taxonomy" id="39482"/>
    <lineage>
        <taxon>Bacteria</taxon>
        <taxon>Bacillati</taxon>
        <taxon>Bacillota</taxon>
        <taxon>Clostridia</taxon>
        <taxon>Lachnospirales</taxon>
        <taxon>Lachnospiraceae</taxon>
        <taxon>Faecalicatena</taxon>
    </lineage>
</organism>
<accession>A0A315ZQA8</accession>
<dbReference type="RefSeq" id="WP_109714745.1">
    <property type="nucleotide sequence ID" value="NZ_QGDS01000027.1"/>
</dbReference>
<feature type="transmembrane region" description="Helical" evidence="1">
    <location>
        <begin position="346"/>
        <end position="370"/>
    </location>
</feature>
<feature type="transmembrane region" description="Helical" evidence="1">
    <location>
        <begin position="12"/>
        <end position="29"/>
    </location>
</feature>
<feature type="transmembrane region" description="Helical" evidence="1">
    <location>
        <begin position="287"/>
        <end position="304"/>
    </location>
</feature>
<feature type="transmembrane region" description="Helical" evidence="1">
    <location>
        <begin position="160"/>
        <end position="180"/>
    </location>
</feature>
<feature type="transmembrane region" description="Helical" evidence="1">
    <location>
        <begin position="204"/>
        <end position="228"/>
    </location>
</feature>
<feature type="transmembrane region" description="Helical" evidence="1">
    <location>
        <begin position="240"/>
        <end position="267"/>
    </location>
</feature>
<evidence type="ECO:0000313" key="2">
    <source>
        <dbReference type="EMBL" id="SUQ16352.1"/>
    </source>
</evidence>
<dbReference type="AlphaFoldDB" id="A0A315ZQA8"/>
<evidence type="ECO:0008006" key="4">
    <source>
        <dbReference type="Google" id="ProtNLM"/>
    </source>
</evidence>